<dbReference type="SUPFAM" id="SSF54427">
    <property type="entry name" value="NTF2-like"/>
    <property type="match status" value="1"/>
</dbReference>
<dbReference type="GO" id="GO:0016853">
    <property type="term" value="F:isomerase activity"/>
    <property type="evidence" value="ECO:0007669"/>
    <property type="project" value="UniProtKB-KW"/>
</dbReference>
<feature type="domain" description="SnoaL-like" evidence="1">
    <location>
        <begin position="14"/>
        <end position="126"/>
    </location>
</feature>
<reference evidence="2 3" key="1">
    <citation type="submission" date="2016-04" db="EMBL/GenBank/DDBJ databases">
        <title>Complete genome sequence of natural rubber-degrading, novel Gram-negative bacterium, Rhizobacter gummiphilus strain NS21.</title>
        <authorList>
            <person name="Tabata M."/>
            <person name="Kasai D."/>
            <person name="Fukuda M."/>
        </authorList>
    </citation>
    <scope>NUCLEOTIDE SEQUENCE [LARGE SCALE GENOMIC DNA]</scope>
    <source>
        <strain evidence="2 3">NS21</strain>
    </source>
</reference>
<dbReference type="Pfam" id="PF12680">
    <property type="entry name" value="SnoaL_2"/>
    <property type="match status" value="1"/>
</dbReference>
<dbReference type="RefSeq" id="WP_085752713.1">
    <property type="nucleotide sequence ID" value="NZ_CP015118.1"/>
</dbReference>
<dbReference type="InterPro" id="IPR037401">
    <property type="entry name" value="SnoaL-like"/>
</dbReference>
<sequence>MAPTATASLNEQVIRELYEAAEVQDVERFVSLFAPNGYFWDVSAGAKYFGDDIGRTVSIYAAAFPDMHRALDKFYVVGDVVVVELSLNGTHRGPLSLPAGTIQRTGKEIHAPCCDVFHLEDGKVTSFHCYTAATILLGQLDVLGNLGAAFAATPT</sequence>
<evidence type="ECO:0000313" key="3">
    <source>
        <dbReference type="Proteomes" id="UP000193427"/>
    </source>
</evidence>
<dbReference type="AlphaFoldDB" id="A0A1W6LDV5"/>
<dbReference type="Gene3D" id="3.10.450.50">
    <property type="match status" value="1"/>
</dbReference>
<gene>
    <name evidence="2" type="ORF">A4W93_22280</name>
</gene>
<dbReference type="OrthoDB" id="13610at2"/>
<protein>
    <submittedName>
        <fullName evidence="2">Ketosteroid isomerase</fullName>
    </submittedName>
</protein>
<dbReference type="EMBL" id="CP015118">
    <property type="protein sequence ID" value="ARN22413.1"/>
    <property type="molecule type" value="Genomic_DNA"/>
</dbReference>
<dbReference type="STRING" id="946333.A4W93_22280"/>
<keyword evidence="2" id="KW-0413">Isomerase</keyword>
<dbReference type="InterPro" id="IPR032710">
    <property type="entry name" value="NTF2-like_dom_sf"/>
</dbReference>
<name>A0A1W6LDV5_9BURK</name>
<keyword evidence="3" id="KW-1185">Reference proteome</keyword>
<accession>A0A1W6LDV5</accession>
<evidence type="ECO:0000259" key="1">
    <source>
        <dbReference type="Pfam" id="PF12680"/>
    </source>
</evidence>
<dbReference type="KEGG" id="rgu:A4W93_22280"/>
<proteinExistence type="predicted"/>
<dbReference type="Proteomes" id="UP000193427">
    <property type="component" value="Chromosome"/>
</dbReference>
<evidence type="ECO:0000313" key="2">
    <source>
        <dbReference type="EMBL" id="ARN22413.1"/>
    </source>
</evidence>
<organism evidence="2 3">
    <name type="scientific">Piscinibacter gummiphilus</name>
    <dbReference type="NCBI Taxonomy" id="946333"/>
    <lineage>
        <taxon>Bacteria</taxon>
        <taxon>Pseudomonadati</taxon>
        <taxon>Pseudomonadota</taxon>
        <taxon>Betaproteobacteria</taxon>
        <taxon>Burkholderiales</taxon>
        <taxon>Sphaerotilaceae</taxon>
        <taxon>Piscinibacter</taxon>
    </lineage>
</organism>